<feature type="domain" description="Calcineurin-like phosphoesterase" evidence="3">
    <location>
        <begin position="37"/>
        <end position="239"/>
    </location>
</feature>
<sequence>MHRAILGRRAVLGGLASVAALPATGRVAAAAPDVVSMTFLHVNDVYQHLGQPPHGGLAELGTLVEAERGRAAGPSFLTFGGDLISPSLASSVTGGAHMVEIFNALGTDVAVLGNHEFDLGSEVARRRVAESRFPWLAANVLGMDGAPFAGAATLIREEAGLRIGFVGALTRATADLAVGARDVTFTDETAALRAGVADLRRRGADVVVALTHLDLADDERVAREIEGIDLVLGGHDHEPTIKQDSGAPVVKAGGDAKWLAVVEMRVERPAGGRPARVRSVGFRLVPNVDVEPSPRIKPLVDAVEARLQTVLGEALATLAAPLDTRTAVVRTREAAMGNILTDALRAHFSADAALVNGGGMRGNREYPVGHVLTRRDLMAEMPFGNAVVLLEVSGAALLAALEYGVSGVEANAGRFPQVSGLRVAYDPTSHAGSRIRSIEIGGRPLEPARHYRLATVDYLSQGGDGYDDLRAAKVLVDASGGPLLVNVVAEAVGRGGPLSAVPEGRIRPVER</sequence>
<keyword evidence="2" id="KW-0547">Nucleotide-binding</keyword>
<dbReference type="SUPFAM" id="SSF56300">
    <property type="entry name" value="Metallo-dependent phosphatases"/>
    <property type="match status" value="1"/>
</dbReference>
<dbReference type="InterPro" id="IPR006311">
    <property type="entry name" value="TAT_signal"/>
</dbReference>
<dbReference type="PROSITE" id="PS51318">
    <property type="entry name" value="TAT"/>
    <property type="match status" value="1"/>
</dbReference>
<dbReference type="InterPro" id="IPR004843">
    <property type="entry name" value="Calcineurin-like_PHP"/>
</dbReference>
<evidence type="ECO:0000256" key="1">
    <source>
        <dbReference type="ARBA" id="ARBA00022729"/>
    </source>
</evidence>
<accession>A0ABS1UBF0</accession>
<dbReference type="Gene3D" id="3.90.780.10">
    <property type="entry name" value="5'-Nucleotidase, C-terminal domain"/>
    <property type="match status" value="1"/>
</dbReference>
<dbReference type="InterPro" id="IPR006179">
    <property type="entry name" value="5_nucleotidase/apyrase"/>
</dbReference>
<dbReference type="Proteomes" id="UP000660885">
    <property type="component" value="Unassembled WGS sequence"/>
</dbReference>
<comment type="caution">
    <text evidence="5">The sequence shown here is derived from an EMBL/GenBank/DDBJ whole genome shotgun (WGS) entry which is preliminary data.</text>
</comment>
<reference evidence="5 6" key="1">
    <citation type="submission" date="2021-01" db="EMBL/GenBank/DDBJ databases">
        <title>Belnapia mucosa sp. nov. and Belnapia arida sp. nov., isolated from the Tabernas Desert (Almeria, Spain).</title>
        <authorList>
            <person name="Molina-Menor E."/>
            <person name="Vidal-Verdu A."/>
            <person name="Calonge A."/>
            <person name="Satari L."/>
            <person name="Pereto J."/>
            <person name="Porcar M."/>
        </authorList>
    </citation>
    <scope>NUCLEOTIDE SEQUENCE [LARGE SCALE GENOMIC DNA]</scope>
    <source>
        <strain evidence="5 6">T18</strain>
    </source>
</reference>
<protein>
    <submittedName>
        <fullName evidence="5">Bifunctional metallophosphatase/5'-nucleotidase</fullName>
    </submittedName>
</protein>
<name>A0ABS1UBF0_9PROT</name>
<dbReference type="Pfam" id="PF00149">
    <property type="entry name" value="Metallophos"/>
    <property type="match status" value="1"/>
</dbReference>
<dbReference type="SUPFAM" id="SSF55816">
    <property type="entry name" value="5'-nucleotidase (syn. UDP-sugar hydrolase), C-terminal domain"/>
    <property type="match status" value="1"/>
</dbReference>
<dbReference type="PRINTS" id="PR01607">
    <property type="entry name" value="APYRASEFAMLY"/>
</dbReference>
<keyword evidence="2" id="KW-0378">Hydrolase</keyword>
<dbReference type="Pfam" id="PF02872">
    <property type="entry name" value="5_nucleotid_C"/>
    <property type="match status" value="1"/>
</dbReference>
<evidence type="ECO:0000256" key="2">
    <source>
        <dbReference type="RuleBase" id="RU362119"/>
    </source>
</evidence>
<evidence type="ECO:0000313" key="6">
    <source>
        <dbReference type="Proteomes" id="UP000660885"/>
    </source>
</evidence>
<evidence type="ECO:0000313" key="5">
    <source>
        <dbReference type="EMBL" id="MBL6082022.1"/>
    </source>
</evidence>
<proteinExistence type="inferred from homology"/>
<dbReference type="Gene3D" id="3.60.21.10">
    <property type="match status" value="1"/>
</dbReference>
<dbReference type="PANTHER" id="PTHR11575">
    <property type="entry name" value="5'-NUCLEOTIDASE-RELATED"/>
    <property type="match status" value="1"/>
</dbReference>
<evidence type="ECO:0000259" key="3">
    <source>
        <dbReference type="Pfam" id="PF00149"/>
    </source>
</evidence>
<dbReference type="InterPro" id="IPR029052">
    <property type="entry name" value="Metallo-depent_PP-like"/>
</dbReference>
<dbReference type="EMBL" id="JAETWB010000044">
    <property type="protein sequence ID" value="MBL6082022.1"/>
    <property type="molecule type" value="Genomic_DNA"/>
</dbReference>
<dbReference type="InterPro" id="IPR036907">
    <property type="entry name" value="5'-Nucleotdase_C_sf"/>
</dbReference>
<organism evidence="5 6">
    <name type="scientific">Belnapia arida</name>
    <dbReference type="NCBI Taxonomy" id="2804533"/>
    <lineage>
        <taxon>Bacteria</taxon>
        <taxon>Pseudomonadati</taxon>
        <taxon>Pseudomonadota</taxon>
        <taxon>Alphaproteobacteria</taxon>
        <taxon>Acetobacterales</taxon>
        <taxon>Roseomonadaceae</taxon>
        <taxon>Belnapia</taxon>
    </lineage>
</organism>
<gene>
    <name evidence="5" type="ORF">JMJ56_29000</name>
</gene>
<dbReference type="InterPro" id="IPR008334">
    <property type="entry name" value="5'-Nucleotdase_C"/>
</dbReference>
<keyword evidence="6" id="KW-1185">Reference proteome</keyword>
<keyword evidence="1" id="KW-0732">Signal</keyword>
<evidence type="ECO:0000259" key="4">
    <source>
        <dbReference type="Pfam" id="PF02872"/>
    </source>
</evidence>
<dbReference type="RefSeq" id="WP_202835234.1">
    <property type="nucleotide sequence ID" value="NZ_JAETWB010000044.1"/>
</dbReference>
<comment type="similarity">
    <text evidence="2">Belongs to the 5'-nucleotidase family.</text>
</comment>
<feature type="domain" description="5'-Nucleotidase C-terminal" evidence="4">
    <location>
        <begin position="326"/>
        <end position="467"/>
    </location>
</feature>
<dbReference type="PANTHER" id="PTHR11575:SF24">
    <property type="entry name" value="5'-NUCLEOTIDASE"/>
    <property type="match status" value="1"/>
</dbReference>